<dbReference type="GO" id="GO:0015232">
    <property type="term" value="F:heme transmembrane transporter activity"/>
    <property type="evidence" value="ECO:0007669"/>
    <property type="project" value="InterPro"/>
</dbReference>
<feature type="chain" id="PRO_5037530176" evidence="12">
    <location>
        <begin position="27"/>
        <end position="674"/>
    </location>
</feature>
<dbReference type="Pfam" id="PF07715">
    <property type="entry name" value="Plug"/>
    <property type="match status" value="1"/>
</dbReference>
<keyword evidence="15" id="KW-0675">Receptor</keyword>
<feature type="domain" description="TonB-dependent receptor-like beta-barrel" evidence="13">
    <location>
        <begin position="241"/>
        <end position="640"/>
    </location>
</feature>
<keyword evidence="7 11" id="KW-0798">TonB box</keyword>
<dbReference type="InterPro" id="IPR010949">
    <property type="entry name" value="TonB_Hb/transfer/lactofer_rcpt"/>
</dbReference>
<keyword evidence="3 10" id="KW-0813">Transport</keyword>
<dbReference type="GO" id="GO:0015344">
    <property type="term" value="F:siderophore uptake transmembrane transporter activity"/>
    <property type="evidence" value="ECO:0007669"/>
    <property type="project" value="TreeGrafter"/>
</dbReference>
<feature type="signal peptide" evidence="12">
    <location>
        <begin position="1"/>
        <end position="26"/>
    </location>
</feature>
<dbReference type="InterPro" id="IPR012910">
    <property type="entry name" value="Plug_dom"/>
</dbReference>
<evidence type="ECO:0000256" key="11">
    <source>
        <dbReference type="RuleBase" id="RU003357"/>
    </source>
</evidence>
<evidence type="ECO:0000259" key="13">
    <source>
        <dbReference type="Pfam" id="PF00593"/>
    </source>
</evidence>
<evidence type="ECO:0000259" key="14">
    <source>
        <dbReference type="Pfam" id="PF07715"/>
    </source>
</evidence>
<comment type="subcellular location">
    <subcellularLocation>
        <location evidence="1 10">Cell outer membrane</location>
        <topology evidence="1 10">Multi-pass membrane protein</topology>
    </subcellularLocation>
</comment>
<evidence type="ECO:0000256" key="7">
    <source>
        <dbReference type="ARBA" id="ARBA00023077"/>
    </source>
</evidence>
<organism evidence="15 16">
    <name type="scientific">Neoroseomonas lacus</name>
    <dbReference type="NCBI Taxonomy" id="287609"/>
    <lineage>
        <taxon>Bacteria</taxon>
        <taxon>Pseudomonadati</taxon>
        <taxon>Pseudomonadota</taxon>
        <taxon>Alphaproteobacteria</taxon>
        <taxon>Acetobacterales</taxon>
        <taxon>Acetobacteraceae</taxon>
        <taxon>Neoroseomonas</taxon>
    </lineage>
</organism>
<dbReference type="Proteomes" id="UP000661507">
    <property type="component" value="Unassembled WGS sequence"/>
</dbReference>
<dbReference type="GO" id="GO:0009279">
    <property type="term" value="C:cell outer membrane"/>
    <property type="evidence" value="ECO:0007669"/>
    <property type="project" value="UniProtKB-SubCell"/>
</dbReference>
<comment type="similarity">
    <text evidence="2 10 11">Belongs to the TonB-dependent receptor family.</text>
</comment>
<accession>A0A917KT98</accession>
<dbReference type="InterPro" id="IPR000531">
    <property type="entry name" value="Beta-barrel_TonB"/>
</dbReference>
<dbReference type="InterPro" id="IPR039426">
    <property type="entry name" value="TonB-dep_rcpt-like"/>
</dbReference>
<evidence type="ECO:0000256" key="9">
    <source>
        <dbReference type="ARBA" id="ARBA00023237"/>
    </source>
</evidence>
<dbReference type="EMBL" id="BMKW01000009">
    <property type="protein sequence ID" value="GGJ26729.1"/>
    <property type="molecule type" value="Genomic_DNA"/>
</dbReference>
<keyword evidence="5 10" id="KW-0812">Transmembrane</keyword>
<evidence type="ECO:0000256" key="8">
    <source>
        <dbReference type="ARBA" id="ARBA00023136"/>
    </source>
</evidence>
<dbReference type="SUPFAM" id="SSF56935">
    <property type="entry name" value="Porins"/>
    <property type="match status" value="1"/>
</dbReference>
<evidence type="ECO:0000313" key="16">
    <source>
        <dbReference type="Proteomes" id="UP000661507"/>
    </source>
</evidence>
<dbReference type="GO" id="GO:0044718">
    <property type="term" value="P:siderophore transmembrane transport"/>
    <property type="evidence" value="ECO:0007669"/>
    <property type="project" value="TreeGrafter"/>
</dbReference>
<evidence type="ECO:0000256" key="5">
    <source>
        <dbReference type="ARBA" id="ARBA00022692"/>
    </source>
</evidence>
<sequence length="674" mass="73624">MASRRPIGLCATLAAICAAGPLAAQQADPPPAVVATPLDAVTATGTRTPTISGDSAVPVSVLSREEILERDARSVSETIRDVPGVELSGVGRTTALQPLIRGLGDDRIVFRIDGARNNFNAGHRGRIFIDPELLRQIDVMRGPGSALYGSGAIGGVINMRTIEPDDIIQPDSDLPVGGFFRGGYQSQGSMWRGLAAGAARAGDFAVLGAISGFNNSNFTDGAGNTIPYTADSVANGLARLQWRPGNHQFDLSGMMFRDSNVLPIAANTATEQSISDRITEQQVYTLRWNYADPSMPLLNPQVVVYHNHVLLQEQRRTGTRARDTTDQTTNGIDAQNNSRFSLFGWDNHIVTLGTEFYRDDQEGTQNGRRRTQFPSASQDVLGIYGQDQIAMGDFTLVGALRYDAFSQSADDANNDTNVDRLSPKVSLAYQVTPWLQPYISYAEAFRAPSLTELYVSGQHFPGNLFIPNPDLKPETSHNIEAGVNVRFSDVLRDGDRLRMRITAFRNEIDNFIEQLVYATYTVSRNVASARIQGVEAELQYDTGTWFGAVSASALQGDNLTDDQPLASVPANRMTLSGGYRFLEAGVVVGARWQLVATQDRNPDNVPGLAEETSGYGLLDLYATWRPSFAPNLRFDVGLDNAFDHAYRRSTWNSNPPPNFYETGRNFRAAMTLTF</sequence>
<evidence type="ECO:0000256" key="4">
    <source>
        <dbReference type="ARBA" id="ARBA00022452"/>
    </source>
</evidence>
<keyword evidence="8 10" id="KW-0472">Membrane</keyword>
<dbReference type="InterPro" id="IPR036942">
    <property type="entry name" value="Beta-barrel_TonB_sf"/>
</dbReference>
<evidence type="ECO:0000256" key="1">
    <source>
        <dbReference type="ARBA" id="ARBA00004571"/>
    </source>
</evidence>
<feature type="domain" description="TonB-dependent receptor plug" evidence="14">
    <location>
        <begin position="54"/>
        <end position="156"/>
    </location>
</feature>
<dbReference type="PROSITE" id="PS52016">
    <property type="entry name" value="TONB_DEPENDENT_REC_3"/>
    <property type="match status" value="1"/>
</dbReference>
<dbReference type="NCBIfam" id="TIGR01785">
    <property type="entry name" value="TonB-hemin"/>
    <property type="match status" value="1"/>
</dbReference>
<dbReference type="Gene3D" id="2.170.130.10">
    <property type="entry name" value="TonB-dependent receptor, plug domain"/>
    <property type="match status" value="1"/>
</dbReference>
<comment type="caution">
    <text evidence="15">The sequence shown here is derived from an EMBL/GenBank/DDBJ whole genome shotgun (WGS) entry which is preliminary data.</text>
</comment>
<dbReference type="NCBIfam" id="TIGR01786">
    <property type="entry name" value="TonB-hemlactrns"/>
    <property type="match status" value="1"/>
</dbReference>
<evidence type="ECO:0000256" key="6">
    <source>
        <dbReference type="ARBA" id="ARBA00022729"/>
    </source>
</evidence>
<dbReference type="CDD" id="cd01347">
    <property type="entry name" value="ligand_gated_channel"/>
    <property type="match status" value="1"/>
</dbReference>
<dbReference type="PANTHER" id="PTHR30069:SF41">
    <property type="entry name" value="HEME_HEMOPEXIN UTILIZATION PROTEIN C"/>
    <property type="match status" value="1"/>
</dbReference>
<protein>
    <submittedName>
        <fullName evidence="15">TonB-dependent receptor</fullName>
    </submittedName>
</protein>
<evidence type="ECO:0000313" key="15">
    <source>
        <dbReference type="EMBL" id="GGJ26729.1"/>
    </source>
</evidence>
<reference evidence="15" key="2">
    <citation type="submission" date="2020-09" db="EMBL/GenBank/DDBJ databases">
        <authorList>
            <person name="Sun Q."/>
            <person name="Zhou Y."/>
        </authorList>
    </citation>
    <scope>NUCLEOTIDE SEQUENCE</scope>
    <source>
        <strain evidence="15">CGMCC 1.3617</strain>
    </source>
</reference>
<dbReference type="InterPro" id="IPR037066">
    <property type="entry name" value="Plug_dom_sf"/>
</dbReference>
<keyword evidence="6 12" id="KW-0732">Signal</keyword>
<keyword evidence="9 10" id="KW-0998">Cell outer membrane</keyword>
<evidence type="ECO:0000256" key="2">
    <source>
        <dbReference type="ARBA" id="ARBA00009810"/>
    </source>
</evidence>
<name>A0A917KT98_9PROT</name>
<reference evidence="15" key="1">
    <citation type="journal article" date="2014" name="Int. J. Syst. Evol. Microbiol.">
        <title>Complete genome sequence of Corynebacterium casei LMG S-19264T (=DSM 44701T), isolated from a smear-ripened cheese.</title>
        <authorList>
            <consortium name="US DOE Joint Genome Institute (JGI-PGF)"/>
            <person name="Walter F."/>
            <person name="Albersmeier A."/>
            <person name="Kalinowski J."/>
            <person name="Ruckert C."/>
        </authorList>
    </citation>
    <scope>NUCLEOTIDE SEQUENCE</scope>
    <source>
        <strain evidence="15">CGMCC 1.3617</strain>
    </source>
</reference>
<gene>
    <name evidence="15" type="primary">hmuA</name>
    <name evidence="15" type="ORF">GCM10011320_37720</name>
</gene>
<proteinExistence type="inferred from homology"/>
<dbReference type="Pfam" id="PF00593">
    <property type="entry name" value="TonB_dep_Rec_b-barrel"/>
    <property type="match status" value="1"/>
</dbReference>
<dbReference type="Gene3D" id="2.40.170.20">
    <property type="entry name" value="TonB-dependent receptor, beta-barrel domain"/>
    <property type="match status" value="1"/>
</dbReference>
<keyword evidence="4 10" id="KW-1134">Transmembrane beta strand</keyword>
<dbReference type="InterPro" id="IPR011276">
    <property type="entry name" value="TonB_haem/Hb_rcpt"/>
</dbReference>
<evidence type="ECO:0000256" key="10">
    <source>
        <dbReference type="PROSITE-ProRule" id="PRU01360"/>
    </source>
</evidence>
<keyword evidence="16" id="KW-1185">Reference proteome</keyword>
<dbReference type="PANTHER" id="PTHR30069">
    <property type="entry name" value="TONB-DEPENDENT OUTER MEMBRANE RECEPTOR"/>
    <property type="match status" value="1"/>
</dbReference>
<evidence type="ECO:0000256" key="12">
    <source>
        <dbReference type="SAM" id="SignalP"/>
    </source>
</evidence>
<evidence type="ECO:0000256" key="3">
    <source>
        <dbReference type="ARBA" id="ARBA00022448"/>
    </source>
</evidence>
<dbReference type="RefSeq" id="WP_188969496.1">
    <property type="nucleotide sequence ID" value="NZ_BMKW01000009.1"/>
</dbReference>
<dbReference type="AlphaFoldDB" id="A0A917KT98"/>